<sequence length="224" mass="25620">MKPPRVMLVGPPLKRGAVEKIFYERRLSGMSDDQWARQMYKNIHLRSHNTKWATPTKVLTERCGVETTRLATVPQSGQRHKVKEHVRAAELERWKTSTQTKLALSVYHTNKQAIEPERFFDNSRGSSLLLEARGGVLRTRAMQAKFTPSTRTTCHRCDAAEETLQHAVLECTGLQPGPPLEETNPRNPSALATALGFRKQGAPPNWKEVELTKRRLEHWWRYSG</sequence>
<reference evidence="1" key="2">
    <citation type="submission" date="2021-09" db="EMBL/GenBank/DDBJ databases">
        <authorList>
            <person name="Jia N."/>
            <person name="Wang J."/>
            <person name="Shi W."/>
            <person name="Du L."/>
            <person name="Sun Y."/>
            <person name="Zhan W."/>
            <person name="Jiang J."/>
            <person name="Wang Q."/>
            <person name="Zhang B."/>
            <person name="Ji P."/>
            <person name="Sakyi L.B."/>
            <person name="Cui X."/>
            <person name="Yuan T."/>
            <person name="Jiang B."/>
            <person name="Yang W."/>
            <person name="Lam T.T.-Y."/>
            <person name="Chang Q."/>
            <person name="Ding S."/>
            <person name="Wang X."/>
            <person name="Zhu J."/>
            <person name="Ruan X."/>
            <person name="Zhao L."/>
            <person name="Wei J."/>
            <person name="Que T."/>
            <person name="Du C."/>
            <person name="Cheng J."/>
            <person name="Dai P."/>
            <person name="Han X."/>
            <person name="Huang E."/>
            <person name="Gao Y."/>
            <person name="Liu J."/>
            <person name="Shao H."/>
            <person name="Ye R."/>
            <person name="Li L."/>
            <person name="Wei W."/>
            <person name="Wang X."/>
            <person name="Wang C."/>
            <person name="Huo Q."/>
            <person name="Li W."/>
            <person name="Guo W."/>
            <person name="Chen H."/>
            <person name="Chen S."/>
            <person name="Zhou L."/>
            <person name="Zhou L."/>
            <person name="Ni X."/>
            <person name="Tian J."/>
            <person name="Zhou Y."/>
            <person name="Sheng Y."/>
            <person name="Liu T."/>
            <person name="Pan Y."/>
            <person name="Xia L."/>
            <person name="Li J."/>
            <person name="Zhao F."/>
            <person name="Cao W."/>
        </authorList>
    </citation>
    <scope>NUCLEOTIDE SEQUENCE</scope>
    <source>
        <strain evidence="1">Rmic-2018</strain>
        <tissue evidence="1">Larvae</tissue>
    </source>
</reference>
<accession>A0A9J6EJ27</accession>
<evidence type="ECO:0000313" key="2">
    <source>
        <dbReference type="Proteomes" id="UP000821866"/>
    </source>
</evidence>
<protein>
    <recommendedName>
        <fullName evidence="3">Tick transposon</fullName>
    </recommendedName>
</protein>
<keyword evidence="2" id="KW-1185">Reference proteome</keyword>
<dbReference type="Proteomes" id="UP000821866">
    <property type="component" value="Chromosome 2"/>
</dbReference>
<reference evidence="1" key="1">
    <citation type="journal article" date="2020" name="Cell">
        <title>Large-Scale Comparative Analyses of Tick Genomes Elucidate Their Genetic Diversity and Vector Capacities.</title>
        <authorList>
            <consortium name="Tick Genome and Microbiome Consortium (TIGMIC)"/>
            <person name="Jia N."/>
            <person name="Wang J."/>
            <person name="Shi W."/>
            <person name="Du L."/>
            <person name="Sun Y."/>
            <person name="Zhan W."/>
            <person name="Jiang J.F."/>
            <person name="Wang Q."/>
            <person name="Zhang B."/>
            <person name="Ji P."/>
            <person name="Bell-Sakyi L."/>
            <person name="Cui X.M."/>
            <person name="Yuan T.T."/>
            <person name="Jiang B.G."/>
            <person name="Yang W.F."/>
            <person name="Lam T.T."/>
            <person name="Chang Q.C."/>
            <person name="Ding S.J."/>
            <person name="Wang X.J."/>
            <person name="Zhu J.G."/>
            <person name="Ruan X.D."/>
            <person name="Zhao L."/>
            <person name="Wei J.T."/>
            <person name="Ye R.Z."/>
            <person name="Que T.C."/>
            <person name="Du C.H."/>
            <person name="Zhou Y.H."/>
            <person name="Cheng J.X."/>
            <person name="Dai P.F."/>
            <person name="Guo W.B."/>
            <person name="Han X.H."/>
            <person name="Huang E.J."/>
            <person name="Li L.F."/>
            <person name="Wei W."/>
            <person name="Gao Y.C."/>
            <person name="Liu J.Z."/>
            <person name="Shao H.Z."/>
            <person name="Wang X."/>
            <person name="Wang C.C."/>
            <person name="Yang T.C."/>
            <person name="Huo Q.B."/>
            <person name="Li W."/>
            <person name="Chen H.Y."/>
            <person name="Chen S.E."/>
            <person name="Zhou L.G."/>
            <person name="Ni X.B."/>
            <person name="Tian J.H."/>
            <person name="Sheng Y."/>
            <person name="Liu T."/>
            <person name="Pan Y.S."/>
            <person name="Xia L.Y."/>
            <person name="Li J."/>
            <person name="Zhao F."/>
            <person name="Cao W.C."/>
        </authorList>
    </citation>
    <scope>NUCLEOTIDE SEQUENCE</scope>
    <source>
        <strain evidence="1">Rmic-2018</strain>
    </source>
</reference>
<evidence type="ECO:0008006" key="3">
    <source>
        <dbReference type="Google" id="ProtNLM"/>
    </source>
</evidence>
<proteinExistence type="predicted"/>
<comment type="caution">
    <text evidence="1">The sequence shown here is derived from an EMBL/GenBank/DDBJ whole genome shotgun (WGS) entry which is preliminary data.</text>
</comment>
<gene>
    <name evidence="1" type="ORF">HPB51_024466</name>
</gene>
<dbReference type="EMBL" id="JABSTU010000004">
    <property type="protein sequence ID" value="KAH8034465.1"/>
    <property type="molecule type" value="Genomic_DNA"/>
</dbReference>
<organism evidence="1 2">
    <name type="scientific">Rhipicephalus microplus</name>
    <name type="common">Cattle tick</name>
    <name type="synonym">Boophilus microplus</name>
    <dbReference type="NCBI Taxonomy" id="6941"/>
    <lineage>
        <taxon>Eukaryota</taxon>
        <taxon>Metazoa</taxon>
        <taxon>Ecdysozoa</taxon>
        <taxon>Arthropoda</taxon>
        <taxon>Chelicerata</taxon>
        <taxon>Arachnida</taxon>
        <taxon>Acari</taxon>
        <taxon>Parasitiformes</taxon>
        <taxon>Ixodida</taxon>
        <taxon>Ixodoidea</taxon>
        <taxon>Ixodidae</taxon>
        <taxon>Rhipicephalinae</taxon>
        <taxon>Rhipicephalus</taxon>
        <taxon>Boophilus</taxon>
    </lineage>
</organism>
<evidence type="ECO:0000313" key="1">
    <source>
        <dbReference type="EMBL" id="KAH8034465.1"/>
    </source>
</evidence>
<name>A0A9J6EJ27_RHIMP</name>
<dbReference type="AlphaFoldDB" id="A0A9J6EJ27"/>